<gene>
    <name evidence="1" type="ORF">WESB_2543</name>
</gene>
<protein>
    <submittedName>
        <fullName evidence="1">VSH-1 major tail protein</fullName>
    </submittedName>
</protein>
<name>K0JMY4_BRAPL</name>
<dbReference type="Proteomes" id="UP000003759">
    <property type="component" value="Chromosome"/>
</dbReference>
<reference evidence="1 2" key="1">
    <citation type="journal article" date="2012" name="BMC Genomics">
        <title>Comparative genomics of Brachyspira pilosicoli strains: genome rearrangements, reductions and correlation of genetic compliment with phenotypic diversity.</title>
        <authorList>
            <person name="Mappley L.J."/>
            <person name="Black M.L."/>
            <person name="Abuoun M."/>
            <person name="Darby A.C."/>
            <person name="Woodward M.J."/>
            <person name="Parkhill J."/>
            <person name="Turner A.K."/>
            <person name="Bellgard M.I."/>
            <person name="La T."/>
            <person name="Phillips N.D."/>
            <person name="La Ragione R.M."/>
            <person name="Hampson D.J."/>
        </authorList>
    </citation>
    <scope>NUCLEOTIDE SEQUENCE [LARGE SCALE GENOMIC DNA]</scope>
    <source>
        <strain evidence="1">WesB</strain>
    </source>
</reference>
<organism evidence="1 2">
    <name type="scientific">Brachyspira pilosicoli WesB</name>
    <dbReference type="NCBI Taxonomy" id="1161918"/>
    <lineage>
        <taxon>Bacteria</taxon>
        <taxon>Pseudomonadati</taxon>
        <taxon>Spirochaetota</taxon>
        <taxon>Spirochaetia</taxon>
        <taxon>Brachyspirales</taxon>
        <taxon>Brachyspiraceae</taxon>
        <taxon>Brachyspira</taxon>
    </lineage>
</organism>
<dbReference type="OrthoDB" id="305025at2"/>
<dbReference type="EMBL" id="HE793032">
    <property type="protein sequence ID" value="CCG58005.1"/>
    <property type="molecule type" value="Genomic_DNA"/>
</dbReference>
<accession>K0JMY4</accession>
<dbReference type="AlphaFoldDB" id="K0JMY4"/>
<sequence length="459" mass="51705">MSVLDLTNNIMDAKTGLETYTGGSFKVLIAKVEEQLDIVDFTNEESKQGKYLIYPTNQGISPTVNQITNDYIGSPTTDIYPGSTTYAGDLGVGGFPNSNAFYSSLIWKNKLTKQVEAPILVITAENSFGLYFTLQAQKVVRLEILTEKVDGDGYDSRFIEITEGMKISELITKIESYDGFSARLLIGSAESVVDFTSFINEKLNSDLVFGYNRIAMFECGVLTEEEKKKYPNYINILKPEEGEPQYFNLLVYQVKNKLSASQYYGCQFKSLNFTFANNALTTINGSVWVVGEKNIKDGTFYNEREEKRDAIMAQTTNYPTKVFVNGLEAKAISDINVAFEWTKDDIYNVSMERYNVPNSKYTFTIGGNAMFNKQSEELFYNKLMAGQRLSIVIETNMRWRNKNYPFIFVCCDVNGQPSKPAISATGNLQVALNGFQALEGTAQMNSNYLITFTDREDLF</sequence>
<dbReference type="HOGENOM" id="CLU_587515_0_0_12"/>
<dbReference type="PATRIC" id="fig|1161918.5.peg.2103"/>
<dbReference type="KEGG" id="bpw:WESB_2543"/>
<evidence type="ECO:0000313" key="1">
    <source>
        <dbReference type="EMBL" id="CCG58005.1"/>
    </source>
</evidence>
<evidence type="ECO:0000313" key="2">
    <source>
        <dbReference type="Proteomes" id="UP000003759"/>
    </source>
</evidence>
<dbReference type="RefSeq" id="WP_014934056.1">
    <property type="nucleotide sequence ID" value="NC_018604.1"/>
</dbReference>
<proteinExistence type="predicted"/>